<comment type="subunit">
    <text evidence="3">NDH-1 is composed of 14 different subunits. Subunits NuoB, C, D, E, F, and G constitute the peripheral sector of the complex.</text>
</comment>
<dbReference type="SUPFAM" id="SSF143243">
    <property type="entry name" value="Nqo5-like"/>
    <property type="match status" value="1"/>
</dbReference>
<keyword evidence="3" id="KW-1003">Cell membrane</keyword>
<keyword evidence="3 4" id="KW-1278">Translocase</keyword>
<dbReference type="InterPro" id="IPR001268">
    <property type="entry name" value="NADH_UbQ_OxRdtase_30kDa_su"/>
</dbReference>
<comment type="subcellular location">
    <subcellularLocation>
        <location evidence="3">Cell membrane</location>
        <topology evidence="3">Peripheral membrane protein</topology>
        <orientation evidence="3">Cytoplasmic side</orientation>
    </subcellularLocation>
</comment>
<sequence length="174" mass="20654">MDIPAYIERLEEKIGTDNLQTNYPHDQLTITVSRDKIQEALQFLRDDDEALFDHFMDLTAVDYIGKQPRFQVVIHLVSIPKSQRIRIKINIDDDSAEMPTITGIYPAADWFERECYDLYGIRFAGHPNLKRIMLYDEFEGYPLRKDYPIRKRQPRVELRKPEVRRSDETVEPPR</sequence>
<keyword evidence="3" id="KW-0830">Ubiquinone</keyword>
<dbReference type="InterPro" id="IPR037232">
    <property type="entry name" value="NADH_quin_OxRdtase_su_C/D-like"/>
</dbReference>
<dbReference type="GO" id="GO:0008137">
    <property type="term" value="F:NADH dehydrogenase (ubiquinone) activity"/>
    <property type="evidence" value="ECO:0007669"/>
    <property type="project" value="InterPro"/>
</dbReference>
<feature type="domain" description="NADH:ubiquinone oxidoreductase 30kDa subunit" evidence="6">
    <location>
        <begin position="30"/>
        <end position="152"/>
    </location>
</feature>
<evidence type="ECO:0000313" key="8">
    <source>
        <dbReference type="Proteomes" id="UP000319619"/>
    </source>
</evidence>
<evidence type="ECO:0000256" key="2">
    <source>
        <dbReference type="ARBA" id="ARBA00022448"/>
    </source>
</evidence>
<dbReference type="Gene3D" id="3.30.460.80">
    <property type="entry name" value="NADH:ubiquinone oxidoreductase, 30kDa subunit"/>
    <property type="match status" value="1"/>
</dbReference>
<keyword evidence="3" id="KW-0472">Membrane</keyword>
<evidence type="ECO:0000256" key="5">
    <source>
        <dbReference type="RuleBase" id="RU003582"/>
    </source>
</evidence>
<evidence type="ECO:0000259" key="6">
    <source>
        <dbReference type="Pfam" id="PF00329"/>
    </source>
</evidence>
<comment type="catalytic activity">
    <reaction evidence="3 5">
        <text>a quinone + NADH + 5 H(+)(in) = a quinol + NAD(+) + 4 H(+)(out)</text>
        <dbReference type="Rhea" id="RHEA:57888"/>
        <dbReference type="ChEBI" id="CHEBI:15378"/>
        <dbReference type="ChEBI" id="CHEBI:24646"/>
        <dbReference type="ChEBI" id="CHEBI:57540"/>
        <dbReference type="ChEBI" id="CHEBI:57945"/>
        <dbReference type="ChEBI" id="CHEBI:132124"/>
    </reaction>
</comment>
<dbReference type="Proteomes" id="UP000319619">
    <property type="component" value="Unassembled WGS sequence"/>
</dbReference>
<dbReference type="PROSITE" id="PS00542">
    <property type="entry name" value="COMPLEX1_30K"/>
    <property type="match status" value="1"/>
</dbReference>
<protein>
    <recommendedName>
        <fullName evidence="3">NADH-quinone oxidoreductase subunit C</fullName>
        <ecNumber evidence="3">7.1.1.-</ecNumber>
    </recommendedName>
    <alternativeName>
        <fullName evidence="3">NADH dehydrogenase I subunit C</fullName>
    </alternativeName>
    <alternativeName>
        <fullName evidence="3">NDH-1 subunit C</fullName>
    </alternativeName>
</protein>
<evidence type="ECO:0000256" key="4">
    <source>
        <dbReference type="RuleBase" id="RU003456"/>
    </source>
</evidence>
<keyword evidence="3 5" id="KW-0874">Quinone</keyword>
<dbReference type="EMBL" id="NJBN01000001">
    <property type="protein sequence ID" value="TKJ42417.1"/>
    <property type="molecule type" value="Genomic_DNA"/>
</dbReference>
<accession>A0A532V629</accession>
<evidence type="ECO:0000256" key="1">
    <source>
        <dbReference type="ARBA" id="ARBA00007569"/>
    </source>
</evidence>
<dbReference type="AlphaFoldDB" id="A0A532V629"/>
<name>A0A532V629_UNCL8</name>
<dbReference type="NCBIfam" id="TIGR01961">
    <property type="entry name" value="NuoC_fam"/>
    <property type="match status" value="1"/>
</dbReference>
<comment type="caution">
    <text evidence="7">The sequence shown here is derived from an EMBL/GenBank/DDBJ whole genome shotgun (WGS) entry which is preliminary data.</text>
</comment>
<organism evidence="7 8">
    <name type="scientific">candidate division LCP-89 bacterium B3_LCP</name>
    <dbReference type="NCBI Taxonomy" id="2012998"/>
    <lineage>
        <taxon>Bacteria</taxon>
        <taxon>Pseudomonadati</taxon>
        <taxon>Bacteria division LCP-89</taxon>
    </lineage>
</organism>
<keyword evidence="2 3" id="KW-0813">Transport</keyword>
<dbReference type="EC" id="7.1.1.-" evidence="3"/>
<dbReference type="Pfam" id="PF00329">
    <property type="entry name" value="Complex1_30kDa"/>
    <property type="match status" value="1"/>
</dbReference>
<dbReference type="InterPro" id="IPR020396">
    <property type="entry name" value="NADH_UbQ_OxRdtase_CS"/>
</dbReference>
<keyword evidence="3 4" id="KW-0520">NAD</keyword>
<dbReference type="PANTHER" id="PTHR10884">
    <property type="entry name" value="NADH DEHYDROGENASE UBIQUINONE IRON-SULFUR PROTEIN 3"/>
    <property type="match status" value="1"/>
</dbReference>
<dbReference type="GO" id="GO:0005886">
    <property type="term" value="C:plasma membrane"/>
    <property type="evidence" value="ECO:0007669"/>
    <property type="project" value="UniProtKB-SubCell"/>
</dbReference>
<proteinExistence type="inferred from homology"/>
<dbReference type="PANTHER" id="PTHR10884:SF14">
    <property type="entry name" value="NADH DEHYDROGENASE [UBIQUINONE] IRON-SULFUR PROTEIN 3, MITOCHONDRIAL"/>
    <property type="match status" value="1"/>
</dbReference>
<evidence type="ECO:0000256" key="3">
    <source>
        <dbReference type="HAMAP-Rule" id="MF_01357"/>
    </source>
</evidence>
<reference evidence="7 8" key="1">
    <citation type="submission" date="2017-06" db="EMBL/GenBank/DDBJ databases">
        <title>Novel microbial phyla capable of carbon fixation and sulfur reduction in deep-sea sediments.</title>
        <authorList>
            <person name="Huang J."/>
            <person name="Baker B."/>
            <person name="Wang Y."/>
        </authorList>
    </citation>
    <scope>NUCLEOTIDE SEQUENCE [LARGE SCALE GENOMIC DNA]</scope>
    <source>
        <strain evidence="7">B3_LCP</strain>
    </source>
</reference>
<comment type="similarity">
    <text evidence="1 3 4">Belongs to the complex I 30 kDa subunit family.</text>
</comment>
<comment type="function">
    <text evidence="3">NDH-1 shuttles electrons from NADH, via FMN and iron-sulfur (Fe-S) centers, to quinones in the respiratory chain. The immediate electron acceptor for the enzyme in this species is believed to be ubiquinone. Couples the redox reaction to proton translocation (for every two electrons transferred, four hydrogen ions are translocated across the cytoplasmic membrane), and thus conserves the redox energy in a proton gradient.</text>
</comment>
<dbReference type="GO" id="GO:0050136">
    <property type="term" value="F:NADH dehydrogenase (quinone) (non-electrogenic) activity"/>
    <property type="evidence" value="ECO:0007669"/>
    <property type="project" value="UniProtKB-UniRule"/>
</dbReference>
<evidence type="ECO:0000313" key="7">
    <source>
        <dbReference type="EMBL" id="TKJ42417.1"/>
    </source>
</evidence>
<dbReference type="GO" id="GO:0048038">
    <property type="term" value="F:quinone binding"/>
    <property type="evidence" value="ECO:0007669"/>
    <property type="project" value="UniProtKB-KW"/>
</dbReference>
<dbReference type="InterPro" id="IPR010218">
    <property type="entry name" value="NADH_DH_suC"/>
</dbReference>
<dbReference type="HAMAP" id="MF_01357">
    <property type="entry name" value="NDH1_NuoC"/>
    <property type="match status" value="1"/>
</dbReference>
<gene>
    <name evidence="3" type="primary">nuoC</name>
    <name evidence="7" type="ORF">CEE37_01675</name>
</gene>